<dbReference type="Gene3D" id="1.10.10.10">
    <property type="entry name" value="Winged helix-like DNA-binding domain superfamily/Winged helix DNA-binding domain"/>
    <property type="match status" value="1"/>
</dbReference>
<protein>
    <recommendedName>
        <fullName evidence="9">O-methyltransferase domain-containing protein</fullName>
    </recommendedName>
</protein>
<feature type="domain" description="O-methyltransferase C-terminal" evidence="5">
    <location>
        <begin position="135"/>
        <end position="337"/>
    </location>
</feature>
<proteinExistence type="predicted"/>
<dbReference type="InterPro" id="IPR012967">
    <property type="entry name" value="COMT_dimerisation"/>
</dbReference>
<dbReference type="Pfam" id="PF00891">
    <property type="entry name" value="Methyltransf_2"/>
    <property type="match status" value="1"/>
</dbReference>
<evidence type="ECO:0000256" key="2">
    <source>
        <dbReference type="ARBA" id="ARBA00022679"/>
    </source>
</evidence>
<dbReference type="InterPro" id="IPR001077">
    <property type="entry name" value="COMT_C"/>
</dbReference>
<organism evidence="7 8">
    <name type="scientific">Brassica rapa subsp. trilocularis</name>
    <dbReference type="NCBI Taxonomy" id="1813537"/>
    <lineage>
        <taxon>Eukaryota</taxon>
        <taxon>Viridiplantae</taxon>
        <taxon>Streptophyta</taxon>
        <taxon>Embryophyta</taxon>
        <taxon>Tracheophyta</taxon>
        <taxon>Spermatophyta</taxon>
        <taxon>Magnoliopsida</taxon>
        <taxon>eudicotyledons</taxon>
        <taxon>Gunneridae</taxon>
        <taxon>Pentapetalae</taxon>
        <taxon>rosids</taxon>
        <taxon>malvids</taxon>
        <taxon>Brassicales</taxon>
        <taxon>Brassicaceae</taxon>
        <taxon>Brassiceae</taxon>
        <taxon>Brassica</taxon>
    </lineage>
</organism>
<keyword evidence="8" id="KW-1185">Reference proteome</keyword>
<dbReference type="Pfam" id="PF08100">
    <property type="entry name" value="Dimerisation"/>
    <property type="match status" value="1"/>
</dbReference>
<evidence type="ECO:0000313" key="8">
    <source>
        <dbReference type="Proteomes" id="UP000823674"/>
    </source>
</evidence>
<evidence type="ECO:0000256" key="1">
    <source>
        <dbReference type="ARBA" id="ARBA00022603"/>
    </source>
</evidence>
<keyword evidence="1" id="KW-0489">Methyltransferase</keyword>
<feature type="compositionally biased region" description="Low complexity" evidence="4">
    <location>
        <begin position="414"/>
        <end position="432"/>
    </location>
</feature>
<feature type="region of interest" description="Disordered" evidence="4">
    <location>
        <begin position="414"/>
        <end position="480"/>
    </location>
</feature>
<reference evidence="7 8" key="1">
    <citation type="submission" date="2021-03" db="EMBL/GenBank/DDBJ databases">
        <authorList>
            <person name="King G.J."/>
            <person name="Bancroft I."/>
            <person name="Baten A."/>
            <person name="Bloomfield J."/>
            <person name="Borpatragohain P."/>
            <person name="He Z."/>
            <person name="Irish N."/>
            <person name="Irwin J."/>
            <person name="Liu K."/>
            <person name="Mauleon R.P."/>
            <person name="Moore J."/>
            <person name="Morris R."/>
            <person name="Ostergaard L."/>
            <person name="Wang B."/>
            <person name="Wells R."/>
        </authorList>
    </citation>
    <scope>NUCLEOTIDE SEQUENCE [LARGE SCALE GENOMIC DNA]</scope>
    <source>
        <strain evidence="7">R-o-18</strain>
        <tissue evidence="7">Leaf</tissue>
    </source>
</reference>
<comment type="caution">
    <text evidence="7">The sequence shown here is derived from an EMBL/GenBank/DDBJ whole genome shotgun (WGS) entry which is preliminary data.</text>
</comment>
<dbReference type="SUPFAM" id="SSF53335">
    <property type="entry name" value="S-adenosyl-L-methionine-dependent methyltransferases"/>
    <property type="match status" value="1"/>
</dbReference>
<sequence>MGFPFEETLSSNFKTQTVIDDDNELGLMAVRLANAAAFPMVLKASLELGVFDTLYAEAARTDAFLSPSEIASRLPTTPRNPEAPVLLDRMLRLLASYSMVKCDKVGKGERVYRAEPICRFFLKDNIQDIGSLAAQLKDVVLEGGDAFGRAHGGMKLFDYMGTDERFSKLFNQTGFTIAVVKKALEVYQGFKDVDVLVDVGGGVGNTLGVVTSKYPNIKGINFDLTCALVQAPTYPGVEHVAGDMFVEVPKGDAMILKRILHDWTDEDCIKILKNCWKSLPENGKVVVIELVTPDDAENGDINANIAFDMDMLMFTQCSGGKERSRAEFEALAVASGFTNCKFVCQAYHCWIIEFCKENAGAVSLVPPWPPDVCVQIRDPRPVSLWSEVSPASVLFPEVAPAQAEVAIPLAEEVSPSPVVPSSSKSTRSIVRSLNKSKEETQPLSKSKDLQEDASPPQGKLITRSSSLPSPSVHSEKSVTSAAVNGWTRVASKSSPPKSLAFSGKSKEGDILVTSSQFDSEEVLISEAQQVIRNRLAAAEADFPPFSSKKDKKYFRKIQRQAVMKECETEGGVPGLALVGVASVSVNSVHGSVSVGR</sequence>
<accession>A0ABQ7LVU0</accession>
<dbReference type="Proteomes" id="UP000823674">
    <property type="component" value="Chromosome A08"/>
</dbReference>
<evidence type="ECO:0000256" key="3">
    <source>
        <dbReference type="ARBA" id="ARBA00022691"/>
    </source>
</evidence>
<keyword evidence="2" id="KW-0808">Transferase</keyword>
<dbReference type="InterPro" id="IPR029063">
    <property type="entry name" value="SAM-dependent_MTases_sf"/>
</dbReference>
<dbReference type="InterPro" id="IPR036390">
    <property type="entry name" value="WH_DNA-bd_sf"/>
</dbReference>
<dbReference type="SUPFAM" id="SSF46785">
    <property type="entry name" value="Winged helix' DNA-binding domain"/>
    <property type="match status" value="1"/>
</dbReference>
<dbReference type="EMBL" id="JADBGQ010000007">
    <property type="protein sequence ID" value="KAG5390661.1"/>
    <property type="molecule type" value="Genomic_DNA"/>
</dbReference>
<dbReference type="Gene3D" id="3.40.50.150">
    <property type="entry name" value="Vaccinia Virus protein VP39"/>
    <property type="match status" value="1"/>
</dbReference>
<dbReference type="InterPro" id="IPR016461">
    <property type="entry name" value="COMT-like"/>
</dbReference>
<feature type="domain" description="O-methyltransferase dimerisation" evidence="6">
    <location>
        <begin position="31"/>
        <end position="124"/>
    </location>
</feature>
<evidence type="ECO:0000259" key="5">
    <source>
        <dbReference type="Pfam" id="PF00891"/>
    </source>
</evidence>
<name>A0ABQ7LVU0_BRACM</name>
<evidence type="ECO:0008006" key="9">
    <source>
        <dbReference type="Google" id="ProtNLM"/>
    </source>
</evidence>
<feature type="compositionally biased region" description="Basic and acidic residues" evidence="4">
    <location>
        <begin position="435"/>
        <end position="450"/>
    </location>
</feature>
<dbReference type="PROSITE" id="PS51683">
    <property type="entry name" value="SAM_OMT_II"/>
    <property type="match status" value="1"/>
</dbReference>
<dbReference type="PANTHER" id="PTHR11746">
    <property type="entry name" value="O-METHYLTRANSFERASE"/>
    <property type="match status" value="1"/>
</dbReference>
<evidence type="ECO:0000256" key="4">
    <source>
        <dbReference type="SAM" id="MobiDB-lite"/>
    </source>
</evidence>
<evidence type="ECO:0000259" key="6">
    <source>
        <dbReference type="Pfam" id="PF08100"/>
    </source>
</evidence>
<keyword evidence="3" id="KW-0949">S-adenosyl-L-methionine</keyword>
<dbReference type="InterPro" id="IPR036388">
    <property type="entry name" value="WH-like_DNA-bd_sf"/>
</dbReference>
<evidence type="ECO:0000313" key="7">
    <source>
        <dbReference type="EMBL" id="KAG5390661.1"/>
    </source>
</evidence>
<gene>
    <name evidence="7" type="primary">A08g510130.1_BraROA</name>
    <name evidence="7" type="ORF">IGI04_032202</name>
</gene>